<evidence type="ECO:0000313" key="1">
    <source>
        <dbReference type="EMBL" id="NML10350.1"/>
    </source>
</evidence>
<gene>
    <name evidence="1" type="ORF">HHL08_09330</name>
</gene>
<protein>
    <submittedName>
        <fullName evidence="1">Uncharacterized protein</fullName>
    </submittedName>
</protein>
<comment type="caution">
    <text evidence="1">The sequence shown here is derived from an EMBL/GenBank/DDBJ whole genome shotgun (WGS) entry which is preliminary data.</text>
</comment>
<accession>A0A7X9WUX0</accession>
<reference evidence="1 2" key="1">
    <citation type="submission" date="2020-04" db="EMBL/GenBank/DDBJ databases">
        <title>Sphingobium sp. AR-3-1 isolated from Arctic soil.</title>
        <authorList>
            <person name="Dahal R.H."/>
            <person name="Chaudhary D.K."/>
        </authorList>
    </citation>
    <scope>NUCLEOTIDE SEQUENCE [LARGE SCALE GENOMIC DNA]</scope>
    <source>
        <strain evidence="1 2">AR-3-1</strain>
    </source>
</reference>
<name>A0A7X9WUX0_9SPHN</name>
<keyword evidence="2" id="KW-1185">Reference proteome</keyword>
<evidence type="ECO:0000313" key="2">
    <source>
        <dbReference type="Proteomes" id="UP000519023"/>
    </source>
</evidence>
<dbReference type="RefSeq" id="WP_169572552.1">
    <property type="nucleotide sequence ID" value="NZ_JABBFV010000005.1"/>
</dbReference>
<organism evidence="1 2">
    <name type="scientific">Sphingobium psychrophilum</name>
    <dbReference type="NCBI Taxonomy" id="2728834"/>
    <lineage>
        <taxon>Bacteria</taxon>
        <taxon>Pseudomonadati</taxon>
        <taxon>Pseudomonadota</taxon>
        <taxon>Alphaproteobacteria</taxon>
        <taxon>Sphingomonadales</taxon>
        <taxon>Sphingomonadaceae</taxon>
        <taxon>Sphingobium</taxon>
    </lineage>
</organism>
<dbReference type="EMBL" id="JABBFV010000005">
    <property type="protein sequence ID" value="NML10350.1"/>
    <property type="molecule type" value="Genomic_DNA"/>
</dbReference>
<proteinExistence type="predicted"/>
<dbReference type="Proteomes" id="UP000519023">
    <property type="component" value="Unassembled WGS sequence"/>
</dbReference>
<sequence length="128" mass="14277">MTAANICLTFGIGLEKSLHHRIRFRGTFDANLFADLDEAFPGSTRDIRQDKAKLEVQLANTDELIDWRGHLHLPLDIKIDTISPGRGRQAKPRILHRAWRISTVAPPTIRASAQIVRSGSSSSLLIDL</sequence>
<dbReference type="AlphaFoldDB" id="A0A7X9WUX0"/>